<evidence type="ECO:0000313" key="2">
    <source>
        <dbReference type="EMBL" id="CAH2327231.1"/>
    </source>
</evidence>
<protein>
    <submittedName>
        <fullName evidence="2">Uncharacterized protein</fullName>
    </submittedName>
</protein>
<dbReference type="EMBL" id="OW240924">
    <property type="protein sequence ID" value="CAH2327231.1"/>
    <property type="molecule type" value="Genomic_DNA"/>
</dbReference>
<evidence type="ECO:0000256" key="1">
    <source>
        <dbReference type="SAM" id="MobiDB-lite"/>
    </source>
</evidence>
<dbReference type="Proteomes" id="UP001295444">
    <property type="component" value="Chromosome 13"/>
</dbReference>
<sequence>MAAYQLPHAHYGAKTEQNQCEQQRKAKECNSLWNKLSAHLEAPKAPAAGNIWLEKEWETIETPLLALPMTTRQPHTMGSPGPEHRPLPLKNRRRRHDSAPGEL</sequence>
<feature type="region of interest" description="Disordered" evidence="1">
    <location>
        <begin position="71"/>
        <end position="103"/>
    </location>
</feature>
<organism evidence="2 3">
    <name type="scientific">Pelobates cultripes</name>
    <name type="common">Western spadefoot toad</name>
    <dbReference type="NCBI Taxonomy" id="61616"/>
    <lineage>
        <taxon>Eukaryota</taxon>
        <taxon>Metazoa</taxon>
        <taxon>Chordata</taxon>
        <taxon>Craniata</taxon>
        <taxon>Vertebrata</taxon>
        <taxon>Euteleostomi</taxon>
        <taxon>Amphibia</taxon>
        <taxon>Batrachia</taxon>
        <taxon>Anura</taxon>
        <taxon>Pelobatoidea</taxon>
        <taxon>Pelobatidae</taxon>
        <taxon>Pelobates</taxon>
    </lineage>
</organism>
<name>A0AAD1TKU6_PELCU</name>
<keyword evidence="3" id="KW-1185">Reference proteome</keyword>
<dbReference type="AlphaFoldDB" id="A0AAD1TKU6"/>
<accession>A0AAD1TKU6</accession>
<reference evidence="2" key="1">
    <citation type="submission" date="2022-03" db="EMBL/GenBank/DDBJ databases">
        <authorList>
            <person name="Alioto T."/>
            <person name="Alioto T."/>
            <person name="Gomez Garrido J."/>
        </authorList>
    </citation>
    <scope>NUCLEOTIDE SEQUENCE</scope>
</reference>
<gene>
    <name evidence="2" type="ORF">PECUL_23A014034</name>
</gene>
<evidence type="ECO:0000313" key="3">
    <source>
        <dbReference type="Proteomes" id="UP001295444"/>
    </source>
</evidence>
<proteinExistence type="predicted"/>